<organism evidence="1 2">
    <name type="scientific">Rhizophagus irregularis</name>
    <dbReference type="NCBI Taxonomy" id="588596"/>
    <lineage>
        <taxon>Eukaryota</taxon>
        <taxon>Fungi</taxon>
        <taxon>Fungi incertae sedis</taxon>
        <taxon>Mucoromycota</taxon>
        <taxon>Glomeromycotina</taxon>
        <taxon>Glomeromycetes</taxon>
        <taxon>Glomerales</taxon>
        <taxon>Glomeraceae</taxon>
        <taxon>Rhizophagus</taxon>
    </lineage>
</organism>
<sequence length="123" mass="14912">MKKCWDSDPKNRPNILELEYEISEWIRCINEYYKLNNEGNYIYEVTNIIDDKLKNNMFEFIEADIASRQQNSTERILYDNNALVQEQANISSIIQFHSQTYYTSRKLTEILFKKDSEYLEYRI</sequence>
<dbReference type="AlphaFoldDB" id="A0A915ZBW2"/>
<dbReference type="OrthoDB" id="4062651at2759"/>
<evidence type="ECO:0000313" key="1">
    <source>
        <dbReference type="EMBL" id="CAB5370771.1"/>
    </source>
</evidence>
<dbReference type="EMBL" id="CAGKOT010000028">
    <property type="protein sequence ID" value="CAB5370771.1"/>
    <property type="molecule type" value="Genomic_DNA"/>
</dbReference>
<reference evidence="1" key="1">
    <citation type="submission" date="2020-05" db="EMBL/GenBank/DDBJ databases">
        <authorList>
            <person name="Rincon C."/>
            <person name="Sanders R I."/>
            <person name="Robbins C."/>
            <person name="Chaturvedi A."/>
        </authorList>
    </citation>
    <scope>NUCLEOTIDE SEQUENCE</scope>
    <source>
        <strain evidence="1">CHB12</strain>
    </source>
</reference>
<proteinExistence type="predicted"/>
<comment type="caution">
    <text evidence="1">The sequence shown here is derived from an EMBL/GenBank/DDBJ whole genome shotgun (WGS) entry which is preliminary data.</text>
</comment>
<protein>
    <recommendedName>
        <fullName evidence="3">Serine-threonine/tyrosine-protein kinase catalytic domain-containing protein</fullName>
    </recommendedName>
</protein>
<gene>
    <name evidence="1" type="ORF">CHRIB12_LOCUS12783</name>
</gene>
<name>A0A915ZBW2_9GLOM</name>
<dbReference type="Proteomes" id="UP000684084">
    <property type="component" value="Unassembled WGS sequence"/>
</dbReference>
<accession>A0A915ZBW2</accession>
<evidence type="ECO:0008006" key="3">
    <source>
        <dbReference type="Google" id="ProtNLM"/>
    </source>
</evidence>
<evidence type="ECO:0000313" key="2">
    <source>
        <dbReference type="Proteomes" id="UP000684084"/>
    </source>
</evidence>